<name>E1QER8_DESB2</name>
<dbReference type="SUPFAM" id="SSF51735">
    <property type="entry name" value="NAD(P)-binding Rossmann-fold domains"/>
    <property type="match status" value="1"/>
</dbReference>
<dbReference type="InterPro" id="IPR013815">
    <property type="entry name" value="ATP_grasp_subdomain_1"/>
</dbReference>
<evidence type="ECO:0000313" key="7">
    <source>
        <dbReference type="Proteomes" id="UP000009047"/>
    </source>
</evidence>
<feature type="domain" description="ATP-grasp" evidence="5">
    <location>
        <begin position="24"/>
        <end position="230"/>
    </location>
</feature>
<dbReference type="InterPro" id="IPR011761">
    <property type="entry name" value="ATP-grasp"/>
</dbReference>
<dbReference type="SUPFAM" id="SSF52210">
    <property type="entry name" value="Succinyl-CoA synthetase domains"/>
    <property type="match status" value="2"/>
</dbReference>
<dbReference type="GO" id="GO:0043758">
    <property type="term" value="F:acetate-CoA ligase (ADP-forming) activity"/>
    <property type="evidence" value="ECO:0007669"/>
    <property type="project" value="InterPro"/>
</dbReference>
<dbReference type="KEGG" id="dbr:Deba_0682"/>
<dbReference type="InterPro" id="IPR043938">
    <property type="entry name" value="Ligase_CoA_dom"/>
</dbReference>
<dbReference type="Gene3D" id="3.30.470.20">
    <property type="entry name" value="ATP-grasp fold, B domain"/>
    <property type="match status" value="1"/>
</dbReference>
<dbReference type="InterPro" id="IPR036291">
    <property type="entry name" value="NAD(P)-bd_dom_sf"/>
</dbReference>
<dbReference type="RefSeq" id="WP_013257509.1">
    <property type="nucleotide sequence ID" value="NC_014365.1"/>
</dbReference>
<dbReference type="PANTHER" id="PTHR43334">
    <property type="entry name" value="ACETATE--COA LIGASE [ADP-FORMING]"/>
    <property type="match status" value="1"/>
</dbReference>
<dbReference type="GO" id="GO:0046872">
    <property type="term" value="F:metal ion binding"/>
    <property type="evidence" value="ECO:0007669"/>
    <property type="project" value="InterPro"/>
</dbReference>
<evidence type="ECO:0000256" key="2">
    <source>
        <dbReference type="ARBA" id="ARBA00022741"/>
    </source>
</evidence>
<dbReference type="HOGENOM" id="CLU_007415_2_2_7"/>
<dbReference type="Pfam" id="PF13549">
    <property type="entry name" value="ATP-grasp_5"/>
    <property type="match status" value="1"/>
</dbReference>
<organism evidence="6 7">
    <name type="scientific">Desulfarculus baarsii (strain ATCC 33931 / DSM 2075 / LMG 7858 / VKM B-1802 / 2st14)</name>
    <dbReference type="NCBI Taxonomy" id="644282"/>
    <lineage>
        <taxon>Bacteria</taxon>
        <taxon>Pseudomonadati</taxon>
        <taxon>Thermodesulfobacteriota</taxon>
        <taxon>Desulfarculia</taxon>
        <taxon>Desulfarculales</taxon>
        <taxon>Desulfarculaceae</taxon>
        <taxon>Desulfarculus</taxon>
    </lineage>
</organism>
<dbReference type="EMBL" id="CP002085">
    <property type="protein sequence ID" value="ADK84054.1"/>
    <property type="molecule type" value="Genomic_DNA"/>
</dbReference>
<dbReference type="InterPro" id="IPR051538">
    <property type="entry name" value="Acyl-CoA_Synth/Transferase"/>
</dbReference>
<dbReference type="InterPro" id="IPR016102">
    <property type="entry name" value="Succinyl-CoA_synth-like"/>
</dbReference>
<dbReference type="Pfam" id="PF13380">
    <property type="entry name" value="CoA_binding_2"/>
    <property type="match status" value="1"/>
</dbReference>
<keyword evidence="3 4" id="KW-0067">ATP-binding</keyword>
<proteinExistence type="predicted"/>
<dbReference type="InterPro" id="IPR003781">
    <property type="entry name" value="CoA-bd"/>
</dbReference>
<evidence type="ECO:0000313" key="6">
    <source>
        <dbReference type="EMBL" id="ADK84054.1"/>
    </source>
</evidence>
<dbReference type="GO" id="GO:0005524">
    <property type="term" value="F:ATP binding"/>
    <property type="evidence" value="ECO:0007669"/>
    <property type="project" value="UniProtKB-UniRule"/>
</dbReference>
<dbReference type="InterPro" id="IPR032875">
    <property type="entry name" value="Succ_CoA_lig_flav_dom"/>
</dbReference>
<dbReference type="eggNOG" id="COG0045">
    <property type="taxonomic scope" value="Bacteria"/>
</dbReference>
<dbReference type="Gene3D" id="3.40.50.720">
    <property type="entry name" value="NAD(P)-binding Rossmann-like Domain"/>
    <property type="match status" value="1"/>
</dbReference>
<dbReference type="eggNOG" id="COG1042">
    <property type="taxonomic scope" value="Bacteria"/>
</dbReference>
<reference evidence="6 7" key="1">
    <citation type="journal article" date="2010" name="Stand. Genomic Sci.">
        <title>Complete genome sequence of Desulfarculus baarsii type strain (2st14).</title>
        <authorList>
            <person name="Sun H."/>
            <person name="Spring S."/>
            <person name="Lapidus A."/>
            <person name="Davenport K."/>
            <person name="Del Rio T.G."/>
            <person name="Tice H."/>
            <person name="Nolan M."/>
            <person name="Copeland A."/>
            <person name="Cheng J.F."/>
            <person name="Lucas S."/>
            <person name="Tapia R."/>
            <person name="Goodwin L."/>
            <person name="Pitluck S."/>
            <person name="Ivanova N."/>
            <person name="Pagani I."/>
            <person name="Mavromatis K."/>
            <person name="Ovchinnikova G."/>
            <person name="Pati A."/>
            <person name="Chen A."/>
            <person name="Palaniappan K."/>
            <person name="Hauser L."/>
            <person name="Chang Y.J."/>
            <person name="Jeffries C.D."/>
            <person name="Detter J.C."/>
            <person name="Han C."/>
            <person name="Rohde M."/>
            <person name="Brambilla E."/>
            <person name="Goker M."/>
            <person name="Woyke T."/>
            <person name="Bristow J."/>
            <person name="Eisen J.A."/>
            <person name="Markowitz V."/>
            <person name="Hugenholtz P."/>
            <person name="Kyrpides N.C."/>
            <person name="Klenk H.P."/>
            <person name="Land M."/>
        </authorList>
    </citation>
    <scope>NUCLEOTIDE SEQUENCE [LARGE SCALE GENOMIC DNA]</scope>
    <source>
        <strain evidence="7">ATCC 33931 / DSM 2075 / LMG 7858 / VKM B-1802 / 2st14</strain>
    </source>
</reference>
<dbReference type="PROSITE" id="PS50975">
    <property type="entry name" value="ATP_GRASP"/>
    <property type="match status" value="1"/>
</dbReference>
<keyword evidence="2 4" id="KW-0547">Nucleotide-binding</keyword>
<dbReference type="Gene3D" id="3.30.1490.20">
    <property type="entry name" value="ATP-grasp fold, A domain"/>
    <property type="match status" value="1"/>
</dbReference>
<sequence>MSATELIDKAIAAGQHALSEADSKRVLAQYGVPVVEERRAADADQAAAIAQAMGWPVVLKGLGAKLTHKSELGLVRLGLTSAEAVRQAAAAMAATAGADLEGFLLQPQVAGRREFVAGLLTDDQFGPVVMFGLGGVFTEALDDAVFRIAPIDQAQALSMIDELRSRALLGPFRGEAAADRQQLAAALVGLSRLAMDEPRVREIDINPLLVSPDGQVRAVDALIVLGQAVRRSEARPPVSPAAMAALFHPNSVAYIGASDVFGKWGNRLFTDTLHGGFPGQVHLVNPKGGVIAGRPVHKSVLDIAEPVDLAVVTVPAAKVLALIPELKQKGVTSVVLVSSGFAEVGPEGQAMQDELVRAAREAGILILGPNTMGLCNPHHKFYCSGAGARPAPGATAFVAQSGNMGVQLLFFAEDQGIGIRAFAGSGNEAMLTVEDALDGFEADKLTKTVLLYLESVKDGRRFFQSASRLSRRKPVVALKGGRTAIGGKAAASHTGALASNNRVFEAACRQAGVVLADQPMDMLDLSAAFASLPLPAGRRVAIVTLGGGWGVVTSDLCSEYGLEVAELSPAIIAEIDKLLPPYWSRANPVDLVGEPDEKLPMTILDMLLDWDGCDAVIHLGIMGRKAMAQRLIDATLATNPDCDRQYLGQGRQILREIERGYVEHIVRAMERANKPVIGVSLDADPNDKTVVEIAGATFKGVFFQTPERAVKALAKMAGYESWLDAQGVPRQERGVRAD</sequence>
<protein>
    <submittedName>
        <fullName evidence="6">CoA-binding domain protein</fullName>
    </submittedName>
</protein>
<accession>E1QER8</accession>
<dbReference type="OrthoDB" id="9791027at2"/>
<keyword evidence="1" id="KW-0436">Ligase</keyword>
<dbReference type="Gene3D" id="3.40.50.261">
    <property type="entry name" value="Succinyl-CoA synthetase domains"/>
    <property type="match status" value="2"/>
</dbReference>
<dbReference type="AlphaFoldDB" id="E1QER8"/>
<evidence type="ECO:0000259" key="5">
    <source>
        <dbReference type="PROSITE" id="PS50975"/>
    </source>
</evidence>
<dbReference type="PANTHER" id="PTHR43334:SF1">
    <property type="entry name" value="3-HYDROXYPROPIONATE--COA LIGASE [ADP-FORMING]"/>
    <property type="match status" value="1"/>
</dbReference>
<evidence type="ECO:0000256" key="4">
    <source>
        <dbReference type="PROSITE-ProRule" id="PRU00409"/>
    </source>
</evidence>
<dbReference type="Pfam" id="PF19045">
    <property type="entry name" value="Ligase_CoA_2"/>
    <property type="match status" value="1"/>
</dbReference>
<dbReference type="Pfam" id="PF13607">
    <property type="entry name" value="Succ_CoA_lig"/>
    <property type="match status" value="1"/>
</dbReference>
<evidence type="ECO:0000256" key="3">
    <source>
        <dbReference type="ARBA" id="ARBA00022840"/>
    </source>
</evidence>
<dbReference type="Proteomes" id="UP000009047">
    <property type="component" value="Chromosome"/>
</dbReference>
<gene>
    <name evidence="6" type="ordered locus">Deba_0682</name>
</gene>
<keyword evidence="7" id="KW-1185">Reference proteome</keyword>
<evidence type="ECO:0000256" key="1">
    <source>
        <dbReference type="ARBA" id="ARBA00022598"/>
    </source>
</evidence>
<dbReference type="SMART" id="SM00881">
    <property type="entry name" value="CoA_binding"/>
    <property type="match status" value="1"/>
</dbReference>
<dbReference type="SUPFAM" id="SSF56059">
    <property type="entry name" value="Glutathione synthetase ATP-binding domain-like"/>
    <property type="match status" value="1"/>
</dbReference>